<accession>A0A518K3V4</accession>
<name>A0A518K3V4_9BACT</name>
<dbReference type="AlphaFoldDB" id="A0A518K3V4"/>
<dbReference type="KEGG" id="bmei:Spa11_06490"/>
<dbReference type="Proteomes" id="UP000316426">
    <property type="component" value="Chromosome"/>
</dbReference>
<sequence length="286" mass="32548">MISDALLAVAHQAAAKQAQHYGLRAQEREDLVQVALHSICRIEDKRGPQTPGYHRNAANNAIHDYIATLPLVRVPRKTASGMIKRGETPPKFKFFRPQAGEDGFDPFVSRPLGHAWNEILDLYEYLYGLTNNDDERTILEATWDDGRCIYEGPIDRELIVFQTGFPLGIVNATLDNLQRRYHKETGKNPWCDFDTFCRVRQVPRALRSRIASLAPEVKNWGRFLKAPRTWDNVPQEQVPLYFLALVRSDHAAALDLLVEITPRLVRAHRPFGYAKTAIANLHKCVA</sequence>
<proteinExistence type="predicted"/>
<dbReference type="RefSeq" id="WP_145107575.1">
    <property type="nucleotide sequence ID" value="NZ_CP036349.1"/>
</dbReference>
<keyword evidence="2" id="KW-1185">Reference proteome</keyword>
<reference evidence="1 2" key="1">
    <citation type="submission" date="2019-02" db="EMBL/GenBank/DDBJ databases">
        <title>Deep-cultivation of Planctomycetes and their phenomic and genomic characterization uncovers novel biology.</title>
        <authorList>
            <person name="Wiegand S."/>
            <person name="Jogler M."/>
            <person name="Boedeker C."/>
            <person name="Pinto D."/>
            <person name="Vollmers J."/>
            <person name="Rivas-Marin E."/>
            <person name="Kohn T."/>
            <person name="Peeters S.H."/>
            <person name="Heuer A."/>
            <person name="Rast P."/>
            <person name="Oberbeckmann S."/>
            <person name="Bunk B."/>
            <person name="Jeske O."/>
            <person name="Meyerdierks A."/>
            <person name="Storesund J.E."/>
            <person name="Kallscheuer N."/>
            <person name="Luecker S."/>
            <person name="Lage O.M."/>
            <person name="Pohl T."/>
            <person name="Merkel B.J."/>
            <person name="Hornburger P."/>
            <person name="Mueller R.-W."/>
            <person name="Bruemmer F."/>
            <person name="Labrenz M."/>
            <person name="Spormann A.M."/>
            <person name="Op den Camp H."/>
            <person name="Overmann J."/>
            <person name="Amann R."/>
            <person name="Jetten M.S.M."/>
            <person name="Mascher T."/>
            <person name="Medema M.H."/>
            <person name="Devos D.P."/>
            <person name="Kaster A.-K."/>
            <person name="Ovreas L."/>
            <person name="Rohde M."/>
            <person name="Galperin M.Y."/>
            <person name="Jogler C."/>
        </authorList>
    </citation>
    <scope>NUCLEOTIDE SEQUENCE [LARGE SCALE GENOMIC DNA]</scope>
    <source>
        <strain evidence="1 2">Spa11</strain>
    </source>
</reference>
<evidence type="ECO:0000313" key="2">
    <source>
        <dbReference type="Proteomes" id="UP000316426"/>
    </source>
</evidence>
<evidence type="ECO:0000313" key="1">
    <source>
        <dbReference type="EMBL" id="QDV72471.1"/>
    </source>
</evidence>
<organism evidence="1 2">
    <name type="scientific">Botrimarina mediterranea</name>
    <dbReference type="NCBI Taxonomy" id="2528022"/>
    <lineage>
        <taxon>Bacteria</taxon>
        <taxon>Pseudomonadati</taxon>
        <taxon>Planctomycetota</taxon>
        <taxon>Planctomycetia</taxon>
        <taxon>Pirellulales</taxon>
        <taxon>Lacipirellulaceae</taxon>
        <taxon>Botrimarina</taxon>
    </lineage>
</organism>
<protein>
    <submittedName>
        <fullName evidence="1">Uncharacterized protein</fullName>
    </submittedName>
</protein>
<gene>
    <name evidence="1" type="ORF">Spa11_06490</name>
</gene>
<dbReference type="EMBL" id="CP036349">
    <property type="protein sequence ID" value="QDV72471.1"/>
    <property type="molecule type" value="Genomic_DNA"/>
</dbReference>